<name>A0A1H4EJ22_9BURK</name>
<dbReference type="STRING" id="592050.SAMN05421875_13612"/>
<gene>
    <name evidence="2" type="ORF">SAMN05421875_13612</name>
</gene>
<evidence type="ECO:0000313" key="3">
    <source>
        <dbReference type="Proteomes" id="UP000199002"/>
    </source>
</evidence>
<evidence type="ECO:0000313" key="2">
    <source>
        <dbReference type="EMBL" id="SEA84887.1"/>
    </source>
</evidence>
<dbReference type="EMBL" id="FNQJ01000036">
    <property type="protein sequence ID" value="SEA84887.1"/>
    <property type="molecule type" value="Genomic_DNA"/>
</dbReference>
<organism evidence="2 3">
    <name type="scientific">Acidovorax soli</name>
    <dbReference type="NCBI Taxonomy" id="592050"/>
    <lineage>
        <taxon>Bacteria</taxon>
        <taxon>Pseudomonadati</taxon>
        <taxon>Pseudomonadota</taxon>
        <taxon>Betaproteobacteria</taxon>
        <taxon>Burkholderiales</taxon>
        <taxon>Comamonadaceae</taxon>
        <taxon>Acidovorax</taxon>
    </lineage>
</organism>
<dbReference type="Proteomes" id="UP000199002">
    <property type="component" value="Unassembled WGS sequence"/>
</dbReference>
<protein>
    <submittedName>
        <fullName evidence="2">Uncharacterized protein</fullName>
    </submittedName>
</protein>
<keyword evidence="3" id="KW-1185">Reference proteome</keyword>
<reference evidence="3" key="1">
    <citation type="submission" date="2016-10" db="EMBL/GenBank/DDBJ databases">
        <authorList>
            <person name="Varghese N."/>
            <person name="Submissions S."/>
        </authorList>
    </citation>
    <scope>NUCLEOTIDE SEQUENCE [LARGE SCALE GENOMIC DNA]</scope>
    <source>
        <strain evidence="3">DSM 25157</strain>
    </source>
</reference>
<feature type="compositionally biased region" description="Basic and acidic residues" evidence="1">
    <location>
        <begin position="32"/>
        <end position="66"/>
    </location>
</feature>
<dbReference type="AlphaFoldDB" id="A0A1H4EJ22"/>
<sequence>MMPIVVPVGMFMLQSFVYVLVPVALSQVQHNSGEHESTTQQHEPSRRALSKAEGHGSTDEGCESEH</sequence>
<proteinExistence type="predicted"/>
<feature type="region of interest" description="Disordered" evidence="1">
    <location>
        <begin position="29"/>
        <end position="66"/>
    </location>
</feature>
<accession>A0A1H4EJ22</accession>
<evidence type="ECO:0000256" key="1">
    <source>
        <dbReference type="SAM" id="MobiDB-lite"/>
    </source>
</evidence>